<dbReference type="Gene3D" id="3.90.1140.10">
    <property type="entry name" value="Cyclic phosphodiesterase"/>
    <property type="match status" value="1"/>
</dbReference>
<dbReference type="STRING" id="118967.SAMN02745191_0666"/>
<accession>A0A1T4KRE4</accession>
<sequence length="176" mass="20021">MEYALCYTFDCESEEKLNRYIKEVAAVTGNTMMLDNKIPPHIVVGCFETENEEVLIDLVESALKNIVSQQIYVGVVGTFKPNVLFVAPQLNEFLQDSCEAFFDYLHEIATPGDNGYFRPFKWMPHITINITDTKAKEGLAKLVELFEAGRVTCEKLSIVQCNPYTEVKTFELMKSN</sequence>
<protein>
    <recommendedName>
        <fullName evidence="3">2'-5' RNA ligase</fullName>
    </recommendedName>
</protein>
<evidence type="ECO:0000313" key="2">
    <source>
        <dbReference type="Proteomes" id="UP000243297"/>
    </source>
</evidence>
<dbReference type="InterPro" id="IPR009097">
    <property type="entry name" value="Cyclic_Pdiesterase"/>
</dbReference>
<organism evidence="1 2">
    <name type="scientific">Anaerorhabdus furcosa</name>
    <dbReference type="NCBI Taxonomy" id="118967"/>
    <lineage>
        <taxon>Bacteria</taxon>
        <taxon>Bacillati</taxon>
        <taxon>Bacillota</taxon>
        <taxon>Erysipelotrichia</taxon>
        <taxon>Erysipelotrichales</taxon>
        <taxon>Erysipelotrichaceae</taxon>
        <taxon>Anaerorhabdus</taxon>
    </lineage>
</organism>
<dbReference type="OrthoDB" id="463286at2"/>
<name>A0A1T4KRE4_9FIRM</name>
<reference evidence="2" key="1">
    <citation type="submission" date="2017-02" db="EMBL/GenBank/DDBJ databases">
        <authorList>
            <person name="Varghese N."/>
            <person name="Submissions S."/>
        </authorList>
    </citation>
    <scope>NUCLEOTIDE SEQUENCE [LARGE SCALE GENOMIC DNA]</scope>
    <source>
        <strain evidence="2">ATCC 25662</strain>
    </source>
</reference>
<keyword evidence="2" id="KW-1185">Reference proteome</keyword>
<dbReference type="RefSeq" id="WP_078711088.1">
    <property type="nucleotide sequence ID" value="NZ_FUWY01000001.1"/>
</dbReference>
<evidence type="ECO:0008006" key="3">
    <source>
        <dbReference type="Google" id="ProtNLM"/>
    </source>
</evidence>
<proteinExistence type="predicted"/>
<dbReference type="EMBL" id="FUWY01000001">
    <property type="protein sequence ID" value="SJZ44986.1"/>
    <property type="molecule type" value="Genomic_DNA"/>
</dbReference>
<gene>
    <name evidence="1" type="ORF">SAMN02745191_0666</name>
</gene>
<dbReference type="SUPFAM" id="SSF55144">
    <property type="entry name" value="LigT-like"/>
    <property type="match status" value="1"/>
</dbReference>
<dbReference type="Pfam" id="PF13563">
    <property type="entry name" value="2_5_RNA_ligase2"/>
    <property type="match status" value="1"/>
</dbReference>
<dbReference type="Proteomes" id="UP000243297">
    <property type="component" value="Unassembled WGS sequence"/>
</dbReference>
<evidence type="ECO:0000313" key="1">
    <source>
        <dbReference type="EMBL" id="SJZ44986.1"/>
    </source>
</evidence>
<dbReference type="AlphaFoldDB" id="A0A1T4KRE4"/>